<dbReference type="Gene3D" id="3.30.70.260">
    <property type="match status" value="1"/>
</dbReference>
<comment type="pathway">
    <text evidence="4">Metabolic intermediate biosynthesis; prephenate biosynthesis; prephenate from chorismate: step 1/1.</text>
</comment>
<dbReference type="GO" id="GO:0046417">
    <property type="term" value="P:chorismate metabolic process"/>
    <property type="evidence" value="ECO:0007669"/>
    <property type="project" value="InterPro"/>
</dbReference>
<feature type="domain" description="Chorismate mutase" evidence="17">
    <location>
        <begin position="1"/>
        <end position="90"/>
    </location>
</feature>
<dbReference type="SMART" id="SM00830">
    <property type="entry name" value="CM_2"/>
    <property type="match status" value="1"/>
</dbReference>
<dbReference type="GO" id="GO:0016832">
    <property type="term" value="F:aldehyde-lyase activity"/>
    <property type="evidence" value="ECO:0007669"/>
    <property type="project" value="InterPro"/>
</dbReference>
<dbReference type="EC" id="5.4.99.5" evidence="5"/>
<keyword evidence="10" id="KW-0057">Aromatic amino acid biosynthesis</keyword>
<dbReference type="InterPro" id="IPR045865">
    <property type="entry name" value="ACT-like_dom_sf"/>
</dbReference>
<accession>A0AAE3NZQ1</accession>
<comment type="catalytic activity">
    <reaction evidence="15">
        <text>prephenate + H(+) = 3-phenylpyruvate + CO2 + H2O</text>
        <dbReference type="Rhea" id="RHEA:21648"/>
        <dbReference type="ChEBI" id="CHEBI:15377"/>
        <dbReference type="ChEBI" id="CHEBI:15378"/>
        <dbReference type="ChEBI" id="CHEBI:16526"/>
        <dbReference type="ChEBI" id="CHEBI:18005"/>
        <dbReference type="ChEBI" id="CHEBI:29934"/>
        <dbReference type="EC" id="4.2.1.51"/>
    </reaction>
</comment>
<comment type="caution">
    <text evidence="20">The sequence shown here is derived from an EMBL/GenBank/DDBJ whole genome shotgun (WGS) entry which is preliminary data.</text>
</comment>
<dbReference type="InterPro" id="IPR006218">
    <property type="entry name" value="DAHP1/KDSA"/>
</dbReference>
<dbReference type="InterPro" id="IPR036979">
    <property type="entry name" value="CM_dom_sf"/>
</dbReference>
<evidence type="ECO:0000259" key="19">
    <source>
        <dbReference type="PROSITE" id="PS51671"/>
    </source>
</evidence>
<dbReference type="InterPro" id="IPR001086">
    <property type="entry name" value="Preph_deHydtase"/>
</dbReference>
<evidence type="ECO:0000256" key="5">
    <source>
        <dbReference type="ARBA" id="ARBA00012404"/>
    </source>
</evidence>
<comment type="function">
    <text evidence="2">Catalyzes the Claisen rearrangement of chorismate to prephenate and the decarboxylation/dehydration of prephenate to phenylpyruvate.</text>
</comment>
<feature type="domain" description="Prephenate dehydratase" evidence="18">
    <location>
        <begin position="104"/>
        <end position="284"/>
    </location>
</feature>
<evidence type="ECO:0000256" key="9">
    <source>
        <dbReference type="ARBA" id="ARBA00022679"/>
    </source>
</evidence>
<dbReference type="Gene3D" id="1.20.59.10">
    <property type="entry name" value="Chorismate mutase"/>
    <property type="match status" value="1"/>
</dbReference>
<feature type="coiled-coil region" evidence="16">
    <location>
        <begin position="376"/>
        <end position="410"/>
    </location>
</feature>
<dbReference type="NCBIfam" id="TIGR01797">
    <property type="entry name" value="CM_P_1"/>
    <property type="match status" value="1"/>
</dbReference>
<evidence type="ECO:0000313" key="21">
    <source>
        <dbReference type="Proteomes" id="UP001221302"/>
    </source>
</evidence>
<evidence type="ECO:0000256" key="13">
    <source>
        <dbReference type="ARBA" id="ARBA00031175"/>
    </source>
</evidence>
<dbReference type="NCBIfam" id="NF009239">
    <property type="entry name" value="PRK12595.1"/>
    <property type="match status" value="1"/>
</dbReference>
<dbReference type="SUPFAM" id="SSF48600">
    <property type="entry name" value="Chorismate mutase II"/>
    <property type="match status" value="1"/>
</dbReference>
<evidence type="ECO:0000256" key="2">
    <source>
        <dbReference type="ARBA" id="ARBA00002364"/>
    </source>
</evidence>
<dbReference type="InterPro" id="IPR018528">
    <property type="entry name" value="Preph_deHydtase_CS"/>
</dbReference>
<dbReference type="PROSITE" id="PS00858">
    <property type="entry name" value="PREPHENATE_DEHYDR_2"/>
    <property type="match status" value="1"/>
</dbReference>
<dbReference type="GO" id="GO:0016740">
    <property type="term" value="F:transferase activity"/>
    <property type="evidence" value="ECO:0007669"/>
    <property type="project" value="UniProtKB-KW"/>
</dbReference>
<evidence type="ECO:0000256" key="7">
    <source>
        <dbReference type="ARBA" id="ARBA00014401"/>
    </source>
</evidence>
<dbReference type="AlphaFoldDB" id="A0AAE3NZQ1"/>
<keyword evidence="21" id="KW-1185">Reference proteome</keyword>
<keyword evidence="11" id="KW-0584">Phenylalanine biosynthesis</keyword>
<dbReference type="GO" id="GO:0005737">
    <property type="term" value="C:cytoplasm"/>
    <property type="evidence" value="ECO:0007669"/>
    <property type="project" value="InterPro"/>
</dbReference>
<dbReference type="SUPFAM" id="SSF55021">
    <property type="entry name" value="ACT-like"/>
    <property type="match status" value="1"/>
</dbReference>
<feature type="coiled-coil region" evidence="16">
    <location>
        <begin position="12"/>
        <end position="64"/>
    </location>
</feature>
<feature type="domain" description="ACT" evidence="19">
    <location>
        <begin position="298"/>
        <end position="375"/>
    </location>
</feature>
<dbReference type="Pfam" id="PF00793">
    <property type="entry name" value="DAHP_synth_1"/>
    <property type="match status" value="1"/>
</dbReference>
<evidence type="ECO:0000313" key="20">
    <source>
        <dbReference type="EMBL" id="MDF1611712.1"/>
    </source>
</evidence>
<comment type="catalytic activity">
    <reaction evidence="1">
        <text>chorismate = prephenate</text>
        <dbReference type="Rhea" id="RHEA:13897"/>
        <dbReference type="ChEBI" id="CHEBI:29748"/>
        <dbReference type="ChEBI" id="CHEBI:29934"/>
        <dbReference type="EC" id="5.4.99.5"/>
    </reaction>
</comment>
<dbReference type="Pfam" id="PF00800">
    <property type="entry name" value="PDT"/>
    <property type="match status" value="1"/>
</dbReference>
<dbReference type="NCBIfam" id="NF008865">
    <property type="entry name" value="PRK11898.1"/>
    <property type="match status" value="1"/>
</dbReference>
<dbReference type="InterPro" id="IPR002912">
    <property type="entry name" value="ACT_dom"/>
</dbReference>
<dbReference type="GO" id="GO:0009094">
    <property type="term" value="P:L-phenylalanine biosynthetic process"/>
    <property type="evidence" value="ECO:0007669"/>
    <property type="project" value="UniProtKB-KW"/>
</dbReference>
<keyword evidence="8" id="KW-0028">Amino-acid biosynthesis</keyword>
<evidence type="ECO:0000256" key="6">
    <source>
        <dbReference type="ARBA" id="ARBA00013147"/>
    </source>
</evidence>
<dbReference type="NCBIfam" id="TIGR01361">
    <property type="entry name" value="DAHP_synth_Bsub"/>
    <property type="match status" value="1"/>
</dbReference>
<evidence type="ECO:0000256" key="12">
    <source>
        <dbReference type="ARBA" id="ARBA00023239"/>
    </source>
</evidence>
<dbReference type="PANTHER" id="PTHR43018">
    <property type="entry name" value="PHOSPHO-2-DEHYDRO-3-DEOXYHEPTONATE ALDOLASE"/>
    <property type="match status" value="1"/>
</dbReference>
<evidence type="ECO:0000256" key="4">
    <source>
        <dbReference type="ARBA" id="ARBA00004817"/>
    </source>
</evidence>
<evidence type="ECO:0000259" key="17">
    <source>
        <dbReference type="PROSITE" id="PS51168"/>
    </source>
</evidence>
<evidence type="ECO:0000256" key="10">
    <source>
        <dbReference type="ARBA" id="ARBA00023141"/>
    </source>
</evidence>
<sequence>MKKKLPDVRKQINKLDETLIELLSKRRELSKEVIIAKESLSSPIRDQIREADLLKRLIKLAKKKGLDSHYVTKIFYEIIEDSVRLQQNFVQSKLNKNEKGKSIKIAFQGIEGSYSYLAAQKFFAHSGYDLNFVFKKLFSEVVECVEKGEADYAMLPIENTTSGGINEVYDVLLHTSLSIIGEEKFQVKHCLIGIKDIPLNKIKKVYAHHQAVSQCSKFLETIPKAAIEYFADTAMSVQKISEEKNPYFVAIASEEAANLYGLKILKTDIANQQENYTRFLIASRKPQKVDPRIQSKTSIVMATSHTPGSLVDALSVFRKYEVNLTKLESRPILGNPWEEMFYLDFEGNIEDENIKKVMDELGHYTRFIKVLGSYPSQELERTKLEYNKIFNEIEEEIEKVSKEKKNAVKSIPDIQVKKGKPKSYKLASRDYKAEDTIIKVRDVEIGGNNFIVIAGPCSVENEEMIMKCALEAKENGAHILRGGCFKPRTSPYSFQGLGYEGLNYLVEAGRYYQMPVITEVMSIDQVAEVAKTADILQIGARNMQNFELLKEVGRCHRPVMLKRGLSASIEEWLNSAEYILAHGNRQVILCERGIRTFETATRNTLDLSAVPVLKELTHLPIIVDPSHAVGIRDKVVPLAKAAKVVGAHGIMVEFHPEPPKALSDADQALYFEQFEEMMRDLYKL</sequence>
<organism evidence="20 21">
    <name type="scientific">Stygiobacter electus</name>
    <dbReference type="NCBI Taxonomy" id="3032292"/>
    <lineage>
        <taxon>Bacteria</taxon>
        <taxon>Pseudomonadati</taxon>
        <taxon>Ignavibacteriota</taxon>
        <taxon>Ignavibacteria</taxon>
        <taxon>Ignavibacteriales</taxon>
        <taxon>Melioribacteraceae</taxon>
        <taxon>Stygiobacter</taxon>
    </lineage>
</organism>
<dbReference type="FunFam" id="3.40.190.10:FF:000034">
    <property type="entry name" value="Chorismate mutase/prephenate dehydratase"/>
    <property type="match status" value="1"/>
</dbReference>
<dbReference type="EC" id="4.2.1.51" evidence="6"/>
<evidence type="ECO:0000256" key="14">
    <source>
        <dbReference type="ARBA" id="ARBA00031520"/>
    </source>
</evidence>
<dbReference type="Proteomes" id="UP001221302">
    <property type="component" value="Unassembled WGS sequence"/>
</dbReference>
<dbReference type="NCBIfam" id="NF006421">
    <property type="entry name" value="PRK08673.1"/>
    <property type="match status" value="1"/>
</dbReference>
<evidence type="ECO:0000256" key="16">
    <source>
        <dbReference type="SAM" id="Coils"/>
    </source>
</evidence>
<dbReference type="RefSeq" id="WP_321535479.1">
    <property type="nucleotide sequence ID" value="NZ_JARGDL010000006.1"/>
</dbReference>
<dbReference type="PROSITE" id="PS51171">
    <property type="entry name" value="PREPHENATE_DEHYDR_3"/>
    <property type="match status" value="1"/>
</dbReference>
<dbReference type="GO" id="GO:0004106">
    <property type="term" value="F:chorismate mutase activity"/>
    <property type="evidence" value="ECO:0007669"/>
    <property type="project" value="UniProtKB-EC"/>
</dbReference>
<dbReference type="InterPro" id="IPR052899">
    <property type="entry name" value="Class-I_DAHP_synthase"/>
</dbReference>
<dbReference type="InterPro" id="IPR002701">
    <property type="entry name" value="CM_II_prokaryot"/>
</dbReference>
<gene>
    <name evidence="20" type="ORF">P0M35_06095</name>
</gene>
<dbReference type="InterPro" id="IPR010952">
    <property type="entry name" value="CM_P_1"/>
</dbReference>
<evidence type="ECO:0000256" key="3">
    <source>
        <dbReference type="ARBA" id="ARBA00004741"/>
    </source>
</evidence>
<keyword evidence="9" id="KW-0808">Transferase</keyword>
<evidence type="ECO:0000259" key="18">
    <source>
        <dbReference type="PROSITE" id="PS51171"/>
    </source>
</evidence>
<evidence type="ECO:0000256" key="15">
    <source>
        <dbReference type="ARBA" id="ARBA00047848"/>
    </source>
</evidence>
<evidence type="ECO:0000256" key="1">
    <source>
        <dbReference type="ARBA" id="ARBA00000824"/>
    </source>
</evidence>
<dbReference type="CDD" id="cd04905">
    <property type="entry name" value="ACT_CM-PDT"/>
    <property type="match status" value="1"/>
</dbReference>
<dbReference type="GO" id="GO:0004664">
    <property type="term" value="F:prephenate dehydratase activity"/>
    <property type="evidence" value="ECO:0007669"/>
    <property type="project" value="UniProtKB-EC"/>
</dbReference>
<comment type="pathway">
    <text evidence="3">Amino-acid biosynthesis; L-phenylalanine biosynthesis; phenylpyruvate from prephenate: step 1/1.</text>
</comment>
<protein>
    <recommendedName>
        <fullName evidence="7">Bifunctional chorismate mutase/prephenate dehydratase</fullName>
        <ecNumber evidence="6">4.2.1.51</ecNumber>
        <ecNumber evidence="5">5.4.99.5</ecNumber>
    </recommendedName>
    <alternativeName>
        <fullName evidence="14">Chorismate mutase-prephenate dehydratase</fullName>
    </alternativeName>
    <alternativeName>
        <fullName evidence="13">p-protein</fullName>
    </alternativeName>
</protein>
<reference evidence="20" key="1">
    <citation type="submission" date="2023-03" db="EMBL/GenBank/DDBJ databases">
        <title>Stygiobacter electus gen. nov., sp. nov., facultatively anaerobic thermotolerant bacterium of the class Ignavibacteria from a well of Yessentuki mineral water deposit.</title>
        <authorList>
            <person name="Podosokorskaya O.A."/>
            <person name="Elcheninov A.G."/>
            <person name="Petrova N.F."/>
            <person name="Zavarzina D.G."/>
            <person name="Kublanov I.V."/>
            <person name="Merkel A.Y."/>
        </authorList>
    </citation>
    <scope>NUCLEOTIDE SEQUENCE</scope>
    <source>
        <strain evidence="20">09-Me</strain>
    </source>
</reference>
<dbReference type="InterPro" id="IPR036263">
    <property type="entry name" value="Chorismate_II_sf"/>
</dbReference>
<dbReference type="SUPFAM" id="SSF53850">
    <property type="entry name" value="Periplasmic binding protein-like II"/>
    <property type="match status" value="1"/>
</dbReference>
<dbReference type="SUPFAM" id="SSF51569">
    <property type="entry name" value="Aldolase"/>
    <property type="match status" value="1"/>
</dbReference>
<dbReference type="CDD" id="cd13631">
    <property type="entry name" value="PBP2_Ct-PDT_like"/>
    <property type="match status" value="1"/>
</dbReference>
<evidence type="ECO:0000256" key="11">
    <source>
        <dbReference type="ARBA" id="ARBA00023222"/>
    </source>
</evidence>
<dbReference type="Gene3D" id="3.40.190.10">
    <property type="entry name" value="Periplasmic binding protein-like II"/>
    <property type="match status" value="2"/>
</dbReference>
<keyword evidence="12" id="KW-0456">Lyase</keyword>
<evidence type="ECO:0000256" key="8">
    <source>
        <dbReference type="ARBA" id="ARBA00022605"/>
    </source>
</evidence>
<dbReference type="Pfam" id="PF01817">
    <property type="entry name" value="CM_2"/>
    <property type="match status" value="1"/>
</dbReference>
<dbReference type="PANTHER" id="PTHR43018:SF1">
    <property type="entry name" value="PROTEIN AROA(G)"/>
    <property type="match status" value="1"/>
</dbReference>
<keyword evidence="16" id="KW-0175">Coiled coil</keyword>
<name>A0AAE3NZQ1_9BACT</name>
<dbReference type="InterPro" id="IPR013785">
    <property type="entry name" value="Aldolase_TIM"/>
</dbReference>
<dbReference type="Gene3D" id="3.20.20.70">
    <property type="entry name" value="Aldolase class I"/>
    <property type="match status" value="1"/>
</dbReference>
<proteinExistence type="predicted"/>
<dbReference type="EMBL" id="JARGDL010000006">
    <property type="protein sequence ID" value="MDF1611712.1"/>
    <property type="molecule type" value="Genomic_DNA"/>
</dbReference>
<dbReference type="PROSITE" id="PS51168">
    <property type="entry name" value="CHORISMATE_MUT_2"/>
    <property type="match status" value="1"/>
</dbReference>
<dbReference type="InterPro" id="IPR006268">
    <property type="entry name" value="DAHP_syn_2"/>
</dbReference>
<dbReference type="PROSITE" id="PS51671">
    <property type="entry name" value="ACT"/>
    <property type="match status" value="1"/>
</dbReference>